<dbReference type="InterPro" id="IPR011992">
    <property type="entry name" value="EF-hand-dom_pair"/>
</dbReference>
<sequence>MAKIYTFIVFLYSVLGAQGRYMADLSDSSHLFSGGSSAPLAGGQGANFADSTDFTDVPVFAGKILEMTSKVMLAPFQKEKLKYYFQFFDTDGNELIEYKDLSGFLQKILDYTKWPNDSKEAREMTEVHDAFFEILMEKASHDEGCGKDERTVSLDDWYDLWSNLIVGSMGMGNFPVWLRLLPKSLFMIMDRDEDGVINEKELCDFYVNIVHLDPKEALSVSKKAFQDMTDHGRYPLNVSSYEQIFANFLLGRTPYGPGRYIFGCFEDSVEAKEFKLIQGPPTDDTDAAPKIARRGSTDQIKVRHVTRKM</sequence>
<dbReference type="SMART" id="SM00054">
    <property type="entry name" value="EFh"/>
    <property type="match status" value="2"/>
</dbReference>
<organism evidence="4 5">
    <name type="scientific">Pinctada imbricata</name>
    <name type="common">Atlantic pearl-oyster</name>
    <name type="synonym">Pinctada martensii</name>
    <dbReference type="NCBI Taxonomy" id="66713"/>
    <lineage>
        <taxon>Eukaryota</taxon>
        <taxon>Metazoa</taxon>
        <taxon>Spiralia</taxon>
        <taxon>Lophotrochozoa</taxon>
        <taxon>Mollusca</taxon>
        <taxon>Bivalvia</taxon>
        <taxon>Autobranchia</taxon>
        <taxon>Pteriomorphia</taxon>
        <taxon>Pterioida</taxon>
        <taxon>Pterioidea</taxon>
        <taxon>Pteriidae</taxon>
        <taxon>Pinctada</taxon>
    </lineage>
</organism>
<proteinExistence type="predicted"/>
<dbReference type="InterPro" id="IPR018247">
    <property type="entry name" value="EF_Hand_1_Ca_BS"/>
</dbReference>
<dbReference type="GO" id="GO:0005509">
    <property type="term" value="F:calcium ion binding"/>
    <property type="evidence" value="ECO:0007669"/>
    <property type="project" value="InterPro"/>
</dbReference>
<dbReference type="Proteomes" id="UP001186944">
    <property type="component" value="Unassembled WGS sequence"/>
</dbReference>
<comment type="caution">
    <text evidence="4">The sequence shown here is derived from an EMBL/GenBank/DDBJ whole genome shotgun (WGS) entry which is preliminary data.</text>
</comment>
<dbReference type="InterPro" id="IPR002048">
    <property type="entry name" value="EF_hand_dom"/>
</dbReference>
<dbReference type="PROSITE" id="PS50222">
    <property type="entry name" value="EF_HAND_2"/>
    <property type="match status" value="2"/>
</dbReference>
<feature type="signal peptide" evidence="2">
    <location>
        <begin position="1"/>
        <end position="19"/>
    </location>
</feature>
<keyword evidence="2" id="KW-0732">Signal</keyword>
<dbReference type="SUPFAM" id="SSF47473">
    <property type="entry name" value="EF-hand"/>
    <property type="match status" value="1"/>
</dbReference>
<accession>A0AA88Y9W5</accession>
<protein>
    <recommendedName>
        <fullName evidence="3">EF-hand domain-containing protein</fullName>
    </recommendedName>
</protein>
<keyword evidence="1" id="KW-0106">Calcium</keyword>
<evidence type="ECO:0000259" key="3">
    <source>
        <dbReference type="PROSITE" id="PS50222"/>
    </source>
</evidence>
<dbReference type="PROSITE" id="PS00018">
    <property type="entry name" value="EF_HAND_1"/>
    <property type="match status" value="1"/>
</dbReference>
<evidence type="ECO:0000256" key="2">
    <source>
        <dbReference type="SAM" id="SignalP"/>
    </source>
</evidence>
<reference evidence="4" key="1">
    <citation type="submission" date="2019-08" db="EMBL/GenBank/DDBJ databases">
        <title>The improved chromosome-level genome for the pearl oyster Pinctada fucata martensii using PacBio sequencing and Hi-C.</title>
        <authorList>
            <person name="Zheng Z."/>
        </authorList>
    </citation>
    <scope>NUCLEOTIDE SEQUENCE</scope>
    <source>
        <strain evidence="4">ZZ-2019</strain>
        <tissue evidence="4">Adductor muscle</tissue>
    </source>
</reference>
<feature type="domain" description="EF-hand" evidence="3">
    <location>
        <begin position="76"/>
        <end position="111"/>
    </location>
</feature>
<evidence type="ECO:0000313" key="5">
    <source>
        <dbReference type="Proteomes" id="UP001186944"/>
    </source>
</evidence>
<evidence type="ECO:0000313" key="4">
    <source>
        <dbReference type="EMBL" id="KAK3095094.1"/>
    </source>
</evidence>
<feature type="domain" description="EF-hand" evidence="3">
    <location>
        <begin position="183"/>
        <end position="212"/>
    </location>
</feature>
<keyword evidence="5" id="KW-1185">Reference proteome</keyword>
<name>A0AA88Y9W5_PINIB</name>
<dbReference type="AlphaFoldDB" id="A0AA88Y9W5"/>
<gene>
    <name evidence="4" type="ORF">FSP39_010222</name>
</gene>
<evidence type="ECO:0000256" key="1">
    <source>
        <dbReference type="ARBA" id="ARBA00022837"/>
    </source>
</evidence>
<feature type="chain" id="PRO_5041702589" description="EF-hand domain-containing protein" evidence="2">
    <location>
        <begin position="20"/>
        <end position="309"/>
    </location>
</feature>
<dbReference type="Gene3D" id="1.10.238.10">
    <property type="entry name" value="EF-hand"/>
    <property type="match status" value="1"/>
</dbReference>
<dbReference type="EMBL" id="VSWD01000008">
    <property type="protein sequence ID" value="KAK3095094.1"/>
    <property type="molecule type" value="Genomic_DNA"/>
</dbReference>